<evidence type="ECO:0000313" key="2">
    <source>
        <dbReference type="Proteomes" id="UP001162992"/>
    </source>
</evidence>
<dbReference type="EMBL" id="CM055094">
    <property type="protein sequence ID" value="KAJ7562676.1"/>
    <property type="molecule type" value="Genomic_DNA"/>
</dbReference>
<sequence length="725" mass="81700">MNFQAGQLTLVCGFCVLLVGVGNLWLCMPEGSSQCSMPVFSWNNVRKLLPSNKFPGSIEQQTNRVPKEKRGTYPQHVLDALTWDEILLARSVLLNASLLVEGRPTVHSISLDTPEKEEVLKWKPGQPVQPRRAYAETVLFGETHKIVVDLVTGTLVSDEIHHGPGYPSLSLDDISLVETLPYNYPPFLQSLRDRGLPMSDIICLPISPGWFGIPDEEGKRLLKSLCYSRNGTVNIFMRPVEGIVMLIDLDTKQILEYIDEKKVRIPKAEGTDYRLLAQKPPLLKSLNPISLEQPLGPSFKVDGNLVRWANWEFHVRPDPRAGVIVSQAVFHDPETGHGRSVLYQGFASELFVPYMDPAEGWYFKTYMDAGEYGLGVLAMSLEPLNDCPRNAHYFDAVFAGADGNPYMTPRILCVFESYASDIAWRHSESLVQDSAIREVRPKVTLVVRIVGSVGNYDYILDWEFQTDGVLRVKVGMSGLLMVEATSVDSIEKNKVGDLHGTLVAENTIGVFHDHFINFHLDLDVDGLANTFIKKVLKRRNVANNESPRKSYWTTENQVAETENDAKIRLKSFEPSEFHIVNSEKRTRLGNPVGYRLIPGFTADSLLSSDDPPQQRAAFIDNQIWVTPYNRSELWAGGQFVYQSHDNDNLAVWSNRNRPIEGTDIVLWHTMGFHHVPCQEDFPIMPTLTGSFQLKPTNFFERNPILKTQPNYPSELPKCSIDLVDS</sequence>
<comment type="caution">
    <text evidence="1">The sequence shown here is derived from an EMBL/GenBank/DDBJ whole genome shotgun (WGS) entry which is preliminary data.</text>
</comment>
<name>A0ACC2E870_DIPCM</name>
<gene>
    <name evidence="1" type="ORF">O6H91_03G079900</name>
</gene>
<protein>
    <submittedName>
        <fullName evidence="1">Uncharacterized protein</fullName>
    </submittedName>
</protein>
<evidence type="ECO:0000313" key="1">
    <source>
        <dbReference type="EMBL" id="KAJ7562676.1"/>
    </source>
</evidence>
<reference evidence="2" key="1">
    <citation type="journal article" date="2024" name="Proc. Natl. Acad. Sci. U.S.A.">
        <title>Extraordinary preservation of gene collinearity over three hundred million years revealed in homosporous lycophytes.</title>
        <authorList>
            <person name="Li C."/>
            <person name="Wickell D."/>
            <person name="Kuo L.Y."/>
            <person name="Chen X."/>
            <person name="Nie B."/>
            <person name="Liao X."/>
            <person name="Peng D."/>
            <person name="Ji J."/>
            <person name="Jenkins J."/>
            <person name="Williams M."/>
            <person name="Shu S."/>
            <person name="Plott C."/>
            <person name="Barry K."/>
            <person name="Rajasekar S."/>
            <person name="Grimwood J."/>
            <person name="Han X."/>
            <person name="Sun S."/>
            <person name="Hou Z."/>
            <person name="He W."/>
            <person name="Dai G."/>
            <person name="Sun C."/>
            <person name="Schmutz J."/>
            <person name="Leebens-Mack J.H."/>
            <person name="Li F.W."/>
            <person name="Wang L."/>
        </authorList>
    </citation>
    <scope>NUCLEOTIDE SEQUENCE [LARGE SCALE GENOMIC DNA]</scope>
    <source>
        <strain evidence="2">cv. PW_Plant_1</strain>
    </source>
</reference>
<accession>A0ACC2E870</accession>
<dbReference type="Proteomes" id="UP001162992">
    <property type="component" value="Chromosome 3"/>
</dbReference>
<keyword evidence="2" id="KW-1185">Reference proteome</keyword>
<proteinExistence type="predicted"/>
<organism evidence="1 2">
    <name type="scientific">Diphasiastrum complanatum</name>
    <name type="common">Issler's clubmoss</name>
    <name type="synonym">Lycopodium complanatum</name>
    <dbReference type="NCBI Taxonomy" id="34168"/>
    <lineage>
        <taxon>Eukaryota</taxon>
        <taxon>Viridiplantae</taxon>
        <taxon>Streptophyta</taxon>
        <taxon>Embryophyta</taxon>
        <taxon>Tracheophyta</taxon>
        <taxon>Lycopodiopsida</taxon>
        <taxon>Lycopodiales</taxon>
        <taxon>Lycopodiaceae</taxon>
        <taxon>Lycopodioideae</taxon>
        <taxon>Diphasiastrum</taxon>
    </lineage>
</organism>